<evidence type="ECO:0000313" key="1">
    <source>
        <dbReference type="EMBL" id="NJJ04977.1"/>
    </source>
</evidence>
<dbReference type="Proteomes" id="UP000591626">
    <property type="component" value="Unassembled WGS sequence"/>
</dbReference>
<name>A0AAP6XQX5_9CORY</name>
<sequence>MNPYDAEQGLMEEFGVEDRHPANELRSVYLLDDFVDACEQGVVPDKEIKKSYLALWEDPDEWFDDSLFTIPAVELLYTGVRQFAAMEPPVDVNLPSIKTLFPDRDS</sequence>
<dbReference type="EMBL" id="JAAUVV010000037">
    <property type="protein sequence ID" value="NJJ04977.1"/>
    <property type="molecule type" value="Genomic_DNA"/>
</dbReference>
<reference evidence="1 2" key="1">
    <citation type="submission" date="2020-03" db="EMBL/GenBank/DDBJ databases">
        <title>Draft genome sequences of bacterial isolates from the female urobiome.</title>
        <authorList>
            <person name="Miller-Ensminger T."/>
            <person name="Wolfe A.J."/>
            <person name="Putonti C."/>
        </authorList>
    </citation>
    <scope>NUCLEOTIDE SEQUENCE [LARGE SCALE GENOMIC DNA]</scope>
    <source>
        <strain evidence="1 2">UMB8490</strain>
    </source>
</reference>
<dbReference type="AlphaFoldDB" id="A0AAP6XQX5"/>
<protein>
    <submittedName>
        <fullName evidence="1">Uncharacterized protein</fullName>
    </submittedName>
</protein>
<gene>
    <name evidence="1" type="ORF">HC138_11605</name>
</gene>
<comment type="caution">
    <text evidence="1">The sequence shown here is derived from an EMBL/GenBank/DDBJ whole genome shotgun (WGS) entry which is preliminary data.</text>
</comment>
<organism evidence="1 2">
    <name type="scientific">Corynebacterium coyleae</name>
    <dbReference type="NCBI Taxonomy" id="53374"/>
    <lineage>
        <taxon>Bacteria</taxon>
        <taxon>Bacillati</taxon>
        <taxon>Actinomycetota</taxon>
        <taxon>Actinomycetes</taxon>
        <taxon>Mycobacteriales</taxon>
        <taxon>Corynebacteriaceae</taxon>
        <taxon>Corynebacterium</taxon>
    </lineage>
</organism>
<evidence type="ECO:0000313" key="2">
    <source>
        <dbReference type="Proteomes" id="UP000591626"/>
    </source>
</evidence>
<accession>A0AAP6XQX5</accession>
<dbReference type="RefSeq" id="WP_141761229.1">
    <property type="nucleotide sequence ID" value="NZ_JAAUVV010000037.1"/>
</dbReference>
<proteinExistence type="predicted"/>